<evidence type="ECO:0000313" key="2">
    <source>
        <dbReference type="Proteomes" id="UP001055879"/>
    </source>
</evidence>
<dbReference type="Proteomes" id="UP001055879">
    <property type="component" value="Linkage Group LG01"/>
</dbReference>
<name>A0ACB9FGC8_ARCLA</name>
<sequence length="238" mass="26705">MPDMITKADEGEKLHKALSLGDERKKSRKRASPNTKKRTSCPNQLLDQVKEMDHVDDNSYVTTSRLSDVHNRIIEDLLLMRHQKPELPLSSEAQVDPPESKDLETSGVPIQPKKENKTDPLEDEKTISMEESTQEETAKVISVVESTEVGTEKVISMEESTQEKTEKLISVEESTEEGAEKVFKMEEVDTVLVELSKPCVRKGMENNSLISLSEKVVAMKKQMQIESLNSTLVGIHGD</sequence>
<reference evidence="1 2" key="2">
    <citation type="journal article" date="2022" name="Mol. Ecol. Resour.">
        <title>The genomes of chicory, endive, great burdock and yacon provide insights into Asteraceae paleo-polyploidization history and plant inulin production.</title>
        <authorList>
            <person name="Fan W."/>
            <person name="Wang S."/>
            <person name="Wang H."/>
            <person name="Wang A."/>
            <person name="Jiang F."/>
            <person name="Liu H."/>
            <person name="Zhao H."/>
            <person name="Xu D."/>
            <person name="Zhang Y."/>
        </authorList>
    </citation>
    <scope>NUCLEOTIDE SEQUENCE [LARGE SCALE GENOMIC DNA]</scope>
    <source>
        <strain evidence="2">cv. Niubang</strain>
    </source>
</reference>
<evidence type="ECO:0000313" key="1">
    <source>
        <dbReference type="EMBL" id="KAI3770046.1"/>
    </source>
</evidence>
<gene>
    <name evidence="1" type="ORF">L6452_01167</name>
</gene>
<comment type="caution">
    <text evidence="1">The sequence shown here is derived from an EMBL/GenBank/DDBJ whole genome shotgun (WGS) entry which is preliminary data.</text>
</comment>
<keyword evidence="2" id="KW-1185">Reference proteome</keyword>
<proteinExistence type="predicted"/>
<accession>A0ACB9FGC8</accession>
<protein>
    <submittedName>
        <fullName evidence="1">Uncharacterized protein</fullName>
    </submittedName>
</protein>
<organism evidence="1 2">
    <name type="scientific">Arctium lappa</name>
    <name type="common">Greater burdock</name>
    <name type="synonym">Lappa major</name>
    <dbReference type="NCBI Taxonomy" id="4217"/>
    <lineage>
        <taxon>Eukaryota</taxon>
        <taxon>Viridiplantae</taxon>
        <taxon>Streptophyta</taxon>
        <taxon>Embryophyta</taxon>
        <taxon>Tracheophyta</taxon>
        <taxon>Spermatophyta</taxon>
        <taxon>Magnoliopsida</taxon>
        <taxon>eudicotyledons</taxon>
        <taxon>Gunneridae</taxon>
        <taxon>Pentapetalae</taxon>
        <taxon>asterids</taxon>
        <taxon>campanulids</taxon>
        <taxon>Asterales</taxon>
        <taxon>Asteraceae</taxon>
        <taxon>Carduoideae</taxon>
        <taxon>Cardueae</taxon>
        <taxon>Arctiinae</taxon>
        <taxon>Arctium</taxon>
    </lineage>
</organism>
<reference evidence="2" key="1">
    <citation type="journal article" date="2022" name="Mol. Ecol. Resour.">
        <title>The genomes of chicory, endive, great burdock and yacon provide insights into Asteraceae palaeo-polyploidization history and plant inulin production.</title>
        <authorList>
            <person name="Fan W."/>
            <person name="Wang S."/>
            <person name="Wang H."/>
            <person name="Wang A."/>
            <person name="Jiang F."/>
            <person name="Liu H."/>
            <person name="Zhao H."/>
            <person name="Xu D."/>
            <person name="Zhang Y."/>
        </authorList>
    </citation>
    <scope>NUCLEOTIDE SEQUENCE [LARGE SCALE GENOMIC DNA]</scope>
    <source>
        <strain evidence="2">cv. Niubang</strain>
    </source>
</reference>
<dbReference type="EMBL" id="CM042047">
    <property type="protein sequence ID" value="KAI3770046.1"/>
    <property type="molecule type" value="Genomic_DNA"/>
</dbReference>